<reference evidence="2" key="1">
    <citation type="journal article" date="2014" name="Int. J. Syst. Evol. Microbiol.">
        <title>Complete genome sequence of Corynebacterium casei LMG S-19264T (=DSM 44701T), isolated from a smear-ripened cheese.</title>
        <authorList>
            <consortium name="US DOE Joint Genome Institute (JGI-PGF)"/>
            <person name="Walter F."/>
            <person name="Albersmeier A."/>
            <person name="Kalinowski J."/>
            <person name="Ruckert C."/>
        </authorList>
    </citation>
    <scope>NUCLEOTIDE SEQUENCE</scope>
    <source>
        <strain evidence="2">JCM 13064</strain>
    </source>
</reference>
<dbReference type="InterPro" id="IPR023401">
    <property type="entry name" value="ODC_N"/>
</dbReference>
<name>A0A917QZX7_9ACTN</name>
<dbReference type="Pfam" id="PF02423">
    <property type="entry name" value="OCD_Mu_crystall"/>
    <property type="match status" value="1"/>
</dbReference>
<accession>A0A917QZX7</accession>
<evidence type="ECO:0000313" key="2">
    <source>
        <dbReference type="EMBL" id="GGK78125.1"/>
    </source>
</evidence>
<dbReference type="InterPro" id="IPR003462">
    <property type="entry name" value="ODC_Mu_crystall"/>
</dbReference>
<dbReference type="InterPro" id="IPR036291">
    <property type="entry name" value="NAD(P)-bd_dom_sf"/>
</dbReference>
<feature type="region of interest" description="Disordered" evidence="1">
    <location>
        <begin position="344"/>
        <end position="364"/>
    </location>
</feature>
<dbReference type="Gene3D" id="3.40.50.720">
    <property type="entry name" value="NAD(P)-binding Rossmann-like Domain"/>
    <property type="match status" value="1"/>
</dbReference>
<dbReference type="SUPFAM" id="SSF51735">
    <property type="entry name" value="NAD(P)-binding Rossmann-fold domains"/>
    <property type="match status" value="1"/>
</dbReference>
<dbReference type="EMBL" id="BMNT01000009">
    <property type="protein sequence ID" value="GGK78125.1"/>
    <property type="molecule type" value="Genomic_DNA"/>
</dbReference>
<reference evidence="2" key="2">
    <citation type="submission" date="2020-09" db="EMBL/GenBank/DDBJ databases">
        <authorList>
            <person name="Sun Q."/>
            <person name="Ohkuma M."/>
        </authorList>
    </citation>
    <scope>NUCLEOTIDE SEQUENCE</scope>
    <source>
        <strain evidence="2">JCM 13064</strain>
    </source>
</reference>
<keyword evidence="3" id="KW-1185">Reference proteome</keyword>
<protein>
    <submittedName>
        <fullName evidence="2">Alanine dehydrogenase</fullName>
    </submittedName>
</protein>
<dbReference type="GO" id="GO:0005737">
    <property type="term" value="C:cytoplasm"/>
    <property type="evidence" value="ECO:0007669"/>
    <property type="project" value="TreeGrafter"/>
</dbReference>
<comment type="caution">
    <text evidence="2">The sequence shown here is derived from an EMBL/GenBank/DDBJ whole genome shotgun (WGS) entry which is preliminary data.</text>
</comment>
<organism evidence="2 3">
    <name type="scientific">Sphaerisporangium melleum</name>
    <dbReference type="NCBI Taxonomy" id="321316"/>
    <lineage>
        <taxon>Bacteria</taxon>
        <taxon>Bacillati</taxon>
        <taxon>Actinomycetota</taxon>
        <taxon>Actinomycetes</taxon>
        <taxon>Streptosporangiales</taxon>
        <taxon>Streptosporangiaceae</taxon>
        <taxon>Sphaerisporangium</taxon>
    </lineage>
</organism>
<dbReference type="PANTHER" id="PTHR13812:SF19">
    <property type="entry name" value="KETIMINE REDUCTASE MU-CRYSTALLIN"/>
    <property type="match status" value="1"/>
</dbReference>
<dbReference type="Gene3D" id="3.30.1780.10">
    <property type="entry name" value="ornithine cyclodeaminase, domain 1"/>
    <property type="match status" value="1"/>
</dbReference>
<dbReference type="AlphaFoldDB" id="A0A917QZX7"/>
<evidence type="ECO:0000313" key="3">
    <source>
        <dbReference type="Proteomes" id="UP000645217"/>
    </source>
</evidence>
<dbReference type="PANTHER" id="PTHR13812">
    <property type="entry name" value="KETIMINE REDUCTASE MU-CRYSTALLIN"/>
    <property type="match status" value="1"/>
</dbReference>
<dbReference type="RefSeq" id="WP_189162772.1">
    <property type="nucleotide sequence ID" value="NZ_BMNT01000009.1"/>
</dbReference>
<proteinExistence type="predicted"/>
<gene>
    <name evidence="2" type="ORF">GCM10007964_21080</name>
</gene>
<dbReference type="PIRSF" id="PIRSF001439">
    <property type="entry name" value="CryM"/>
    <property type="match status" value="1"/>
</dbReference>
<evidence type="ECO:0000256" key="1">
    <source>
        <dbReference type="SAM" id="MobiDB-lite"/>
    </source>
</evidence>
<sequence>MDTRLISQGDVARIVRALGRTTLMDRVIERLAEGLTELGRDKGELSPARDGFVRDYPTPGVLEWMPHHVSGDSITIKTVAYSPMNPQRYGLPTILGNMARYDSTTGRLVAIADGVLLTAMRTGAASAVASRLLADPGSAVLGVIGAGAQAVTQVHALSRVLPLERVLVWDVNPRHAAGLADRTAFLGLPTEVTPPEAILARADVMCTVTSVAAGADPVVPYGPHKPHLHVNAVGSDLVGKTELPLSLLLKAFVTPDHPAQALLEGECQQLVGRPAMEEVVGPSLGELCAAPEAAAGLRGRLTVFDSTGFALEDHIALDVLLEAADEVGAGSRVRIEYHPDDALDPYSAPAPASALPAPSVQEVR</sequence>
<dbReference type="Proteomes" id="UP000645217">
    <property type="component" value="Unassembled WGS sequence"/>
</dbReference>